<dbReference type="Proteomes" id="UP000544872">
    <property type="component" value="Unassembled WGS sequence"/>
</dbReference>
<dbReference type="InterPro" id="IPR008792">
    <property type="entry name" value="PQQD"/>
</dbReference>
<dbReference type="RefSeq" id="WP_184266332.1">
    <property type="nucleotide sequence ID" value="NZ_JACIIX010000023.1"/>
</dbReference>
<organism evidence="1 2">
    <name type="scientific">Novispirillum itersonii</name>
    <name type="common">Aquaspirillum itersonii</name>
    <dbReference type="NCBI Taxonomy" id="189"/>
    <lineage>
        <taxon>Bacteria</taxon>
        <taxon>Pseudomonadati</taxon>
        <taxon>Pseudomonadota</taxon>
        <taxon>Alphaproteobacteria</taxon>
        <taxon>Rhodospirillales</taxon>
        <taxon>Novispirillaceae</taxon>
        <taxon>Novispirillum</taxon>
    </lineage>
</organism>
<evidence type="ECO:0008006" key="3">
    <source>
        <dbReference type="Google" id="ProtNLM"/>
    </source>
</evidence>
<keyword evidence="2" id="KW-1185">Reference proteome</keyword>
<name>A0A7X0DNV8_NOVIT</name>
<evidence type="ECO:0000313" key="1">
    <source>
        <dbReference type="EMBL" id="MBB6212400.1"/>
    </source>
</evidence>
<gene>
    <name evidence="1" type="ORF">FHS48_003854</name>
</gene>
<dbReference type="EMBL" id="JACIIX010000023">
    <property type="protein sequence ID" value="MBB6212400.1"/>
    <property type="molecule type" value="Genomic_DNA"/>
</dbReference>
<reference evidence="1 2" key="1">
    <citation type="submission" date="2020-08" db="EMBL/GenBank/DDBJ databases">
        <title>Genomic Encyclopedia of Type Strains, Phase IV (KMG-IV): sequencing the most valuable type-strain genomes for metagenomic binning, comparative biology and taxonomic classification.</title>
        <authorList>
            <person name="Goeker M."/>
        </authorList>
    </citation>
    <scope>NUCLEOTIDE SEQUENCE [LARGE SCALE GENOMIC DNA]</scope>
    <source>
        <strain evidence="1 2">DSM 11590</strain>
    </source>
</reference>
<evidence type="ECO:0000313" key="2">
    <source>
        <dbReference type="Proteomes" id="UP000544872"/>
    </source>
</evidence>
<dbReference type="InterPro" id="IPR041881">
    <property type="entry name" value="PqqD_sf"/>
</dbReference>
<proteinExistence type="predicted"/>
<accession>A0A7X0DNV8</accession>
<dbReference type="AlphaFoldDB" id="A0A7X0DNV8"/>
<comment type="caution">
    <text evidence="1">The sequence shown here is derived from an EMBL/GenBank/DDBJ whole genome shotgun (WGS) entry which is preliminary data.</text>
</comment>
<dbReference type="Pfam" id="PF05402">
    <property type="entry name" value="PqqD"/>
    <property type="match status" value="1"/>
</dbReference>
<dbReference type="Gene3D" id="1.10.10.1150">
    <property type="entry name" value="Coenzyme PQQ synthesis protein D (PqqD)"/>
    <property type="match status" value="1"/>
</dbReference>
<sequence length="93" mass="10182">MPPTLDDTVAQRPQALSAEINGETILMSMDSSLYIGLQATSRDIWHRLATPVTVRDLCNSLSEAYGAPLPQVEADTLAFLSHLEQRGLIHYTG</sequence>
<protein>
    <recommendedName>
        <fullName evidence="3">PqqD family protein</fullName>
    </recommendedName>
</protein>